<dbReference type="OMA" id="KMTHETP"/>
<feature type="compositionally biased region" description="Basic and acidic residues" evidence="2">
    <location>
        <begin position="100"/>
        <end position="117"/>
    </location>
</feature>
<keyword evidence="4" id="KW-1185">Reference proteome</keyword>
<evidence type="ECO:0000256" key="1">
    <source>
        <dbReference type="SAM" id="Coils"/>
    </source>
</evidence>
<organism evidence="3 4">
    <name type="scientific">Quercus lobata</name>
    <name type="common">Valley oak</name>
    <dbReference type="NCBI Taxonomy" id="97700"/>
    <lineage>
        <taxon>Eukaryota</taxon>
        <taxon>Viridiplantae</taxon>
        <taxon>Streptophyta</taxon>
        <taxon>Embryophyta</taxon>
        <taxon>Tracheophyta</taxon>
        <taxon>Spermatophyta</taxon>
        <taxon>Magnoliopsida</taxon>
        <taxon>eudicotyledons</taxon>
        <taxon>Gunneridae</taxon>
        <taxon>Pentapetalae</taxon>
        <taxon>rosids</taxon>
        <taxon>fabids</taxon>
        <taxon>Fagales</taxon>
        <taxon>Fagaceae</taxon>
        <taxon>Quercus</taxon>
    </lineage>
</organism>
<sequence length="701" mass="79246">MSWIRTAMTKAVEAGGGNNLTRTVRNYADSVVYHAGNAVSEGAKIIQDRIGPWNLKSFKHTLKQLEEMSVSCRGVERIQLLRRWLVALKEIERLSLGSNDHNEKNPEERLTFDDSKDSPRKPNMVYYVDSDMVGEPRNFRNVFLQSEALEGITLSMSMVVILEPMVRRAYYVSNLLSTTGMGYALAYYGMCKILEAPNEEEVPLLLEIYGLCLTGGKEVHNAIISSVCDLAKAFLGYQDEVLAKREELLQYAQGAVSGLKINADLERIDAEVSSLKEKLDIMKESHHSLIERSAKSHEEMTFSTVETIKEEIAQVQLCSKLEALLLRKKSLSNGDSQELHAEKVDKLKILSESLANSTSKAEKRILDHRSHKEEALLFRVAKSNEVNQLEKELVVEVGELEKQKGELEAALKKVNSSLAAAHARLRNVREERENFDEASNEILVHLKTKEDELLRSISSCRVEGNVVDTWIHFLDNTWVLQTSYTEQREKQVNGELKRYGEYFVNLVIHLLSAYKEMLGRSITRTRKLVDSLSSSQGSEILASAADESSKIAKPRKQLEEEYLEVEANFITTISSVDSIKMQLYIQNEGIFRKDNQKVKELFDALEKLKDEFESIGRPRLEIETPTQNQETPSSDRPHQSPHPTSKQSVGTLQNKQDKVNHSSSNKIVNPSDRVAEVAKKESEFGKVSGDDLANEIGEWEI</sequence>
<feature type="region of interest" description="Disordered" evidence="2">
    <location>
        <begin position="97"/>
        <end position="117"/>
    </location>
</feature>
<dbReference type="InParanoid" id="A0A7N2M7K5"/>
<dbReference type="AlphaFoldDB" id="A0A7N2M7K5"/>
<proteinExistence type="predicted"/>
<dbReference type="Gramene" id="QL07p046169:mrna">
    <property type="protein sequence ID" value="QL07p046169:mrna"/>
    <property type="gene ID" value="QL07p046169"/>
</dbReference>
<feature type="compositionally biased region" description="Basic and acidic residues" evidence="2">
    <location>
        <begin position="673"/>
        <end position="684"/>
    </location>
</feature>
<evidence type="ECO:0000256" key="2">
    <source>
        <dbReference type="SAM" id="MobiDB-lite"/>
    </source>
</evidence>
<evidence type="ECO:0000313" key="3">
    <source>
        <dbReference type="EnsemblPlants" id="QL07p046169:mrna"/>
    </source>
</evidence>
<accession>A0A7N2M7K5</accession>
<dbReference type="EnsemblPlants" id="QL07p046169:mrna">
    <property type="protein sequence ID" value="QL07p046169:mrna"/>
    <property type="gene ID" value="QL07p046169"/>
</dbReference>
<dbReference type="EMBL" id="LRBV02000007">
    <property type="status" value="NOT_ANNOTATED_CDS"/>
    <property type="molecule type" value="Genomic_DNA"/>
</dbReference>
<keyword evidence="1" id="KW-0175">Coiled coil</keyword>
<dbReference type="Proteomes" id="UP000594261">
    <property type="component" value="Chromosome 7"/>
</dbReference>
<evidence type="ECO:0000313" key="4">
    <source>
        <dbReference type="Proteomes" id="UP000594261"/>
    </source>
</evidence>
<feature type="compositionally biased region" description="Polar residues" evidence="2">
    <location>
        <begin position="641"/>
        <end position="654"/>
    </location>
</feature>
<name>A0A7N2M7K5_QUELO</name>
<feature type="region of interest" description="Disordered" evidence="2">
    <location>
        <begin position="616"/>
        <end position="701"/>
    </location>
</feature>
<reference evidence="3" key="2">
    <citation type="submission" date="2021-01" db="UniProtKB">
        <authorList>
            <consortium name="EnsemblPlants"/>
        </authorList>
    </citation>
    <scope>IDENTIFICATION</scope>
</reference>
<dbReference type="PANTHER" id="PTHR34121:SF5">
    <property type="entry name" value="CENTROSOMAL PROTEIN OF 135 KDA-LIKE PROTEIN"/>
    <property type="match status" value="1"/>
</dbReference>
<dbReference type="FunCoup" id="A0A7N2M7K5">
    <property type="interactions" value="21"/>
</dbReference>
<protein>
    <submittedName>
        <fullName evidence="3">Uncharacterized protein</fullName>
    </submittedName>
</protein>
<feature type="coiled-coil region" evidence="1">
    <location>
        <begin position="386"/>
        <end position="438"/>
    </location>
</feature>
<reference evidence="3 4" key="1">
    <citation type="journal article" date="2016" name="G3 (Bethesda)">
        <title>First Draft Assembly and Annotation of the Genome of a California Endemic Oak Quercus lobata Nee (Fagaceae).</title>
        <authorList>
            <person name="Sork V.L."/>
            <person name="Fitz-Gibbon S.T."/>
            <person name="Puiu D."/>
            <person name="Crepeau M."/>
            <person name="Gugger P.F."/>
            <person name="Sherman R."/>
            <person name="Stevens K."/>
            <person name="Langley C.H."/>
            <person name="Pellegrini M."/>
            <person name="Salzberg S.L."/>
        </authorList>
    </citation>
    <scope>NUCLEOTIDE SEQUENCE [LARGE SCALE GENOMIC DNA]</scope>
    <source>
        <strain evidence="3 4">cv. SW786</strain>
    </source>
</reference>
<dbReference type="PANTHER" id="PTHR34121">
    <property type="entry name" value="MYOSIN-11"/>
    <property type="match status" value="1"/>
</dbReference>